<reference evidence="12 13" key="1">
    <citation type="submission" date="2018-03" db="EMBL/GenBank/DDBJ databases">
        <title>Draft genome of Nitrosomonas supralitoralis APG5.</title>
        <authorList>
            <person name="Urakawa H."/>
            <person name="Lopez J.V."/>
        </authorList>
    </citation>
    <scope>NUCLEOTIDE SEQUENCE [LARGE SCALE GENOMIC DNA]</scope>
    <source>
        <strain evidence="12 13">APG5</strain>
    </source>
</reference>
<protein>
    <recommendedName>
        <fullName evidence="10">dITP/XTP pyrophosphatase</fullName>
        <ecNumber evidence="10">3.6.1.66</ecNumber>
    </recommendedName>
    <alternativeName>
        <fullName evidence="10">Non-canonical purine NTP pyrophosphatase</fullName>
    </alternativeName>
    <alternativeName>
        <fullName evidence="10">Non-standard purine NTP pyrophosphatase</fullName>
    </alternativeName>
    <alternativeName>
        <fullName evidence="10">Nucleoside-triphosphate diphosphatase</fullName>
    </alternativeName>
    <alternativeName>
        <fullName evidence="10">Nucleoside-triphosphate pyrophosphatase</fullName>
        <shortName evidence="10">NTPase</shortName>
    </alternativeName>
</protein>
<evidence type="ECO:0000256" key="2">
    <source>
        <dbReference type="ARBA" id="ARBA00011738"/>
    </source>
</evidence>
<comment type="cofactor">
    <cofactor evidence="10">
        <name>Mg(2+)</name>
        <dbReference type="ChEBI" id="CHEBI:18420"/>
    </cofactor>
    <text evidence="10">Binds 1 Mg(2+) ion per subunit.</text>
</comment>
<feature type="binding site" evidence="10">
    <location>
        <begin position="183"/>
        <end position="184"/>
    </location>
    <ligand>
        <name>substrate</name>
    </ligand>
</feature>
<dbReference type="AlphaFoldDB" id="A0A2P7NZ51"/>
<dbReference type="GO" id="GO:0017111">
    <property type="term" value="F:ribonucleoside triphosphate phosphatase activity"/>
    <property type="evidence" value="ECO:0007669"/>
    <property type="project" value="InterPro"/>
</dbReference>
<name>A0A2P7NZ51_9PROT</name>
<comment type="function">
    <text evidence="10">Pyrophosphatase that catalyzes the hydrolysis of nucleoside triphosphates to their monophosphate derivatives, with a high preference for the non-canonical purine nucleotides XTP (xanthosine triphosphate), dITP (deoxyinosine triphosphate) and ITP. Seems to function as a house-cleaning enzyme that removes non-canonical purine nucleotides from the nucleotide pool, thus preventing their incorporation into DNA/RNA and avoiding chromosomal lesions.</text>
</comment>
<evidence type="ECO:0000256" key="10">
    <source>
        <dbReference type="HAMAP-Rule" id="MF_01405"/>
    </source>
</evidence>
<dbReference type="FunFam" id="3.90.950.10:FF:000001">
    <property type="entry name" value="dITP/XTP pyrophosphatase"/>
    <property type="match status" value="1"/>
</dbReference>
<dbReference type="InterPro" id="IPR020922">
    <property type="entry name" value="dITP/XTP_pyrophosphatase"/>
</dbReference>
<organism evidence="12 13">
    <name type="scientific">Nitrosomonas supralitoralis</name>
    <dbReference type="NCBI Taxonomy" id="2116706"/>
    <lineage>
        <taxon>Bacteria</taxon>
        <taxon>Pseudomonadati</taxon>
        <taxon>Pseudomonadota</taxon>
        <taxon>Betaproteobacteria</taxon>
        <taxon>Nitrosomonadales</taxon>
        <taxon>Nitrosomonadaceae</taxon>
        <taxon>Nitrosomonas</taxon>
    </lineage>
</organism>
<proteinExistence type="inferred from homology"/>
<comment type="similarity">
    <text evidence="1 10 11">Belongs to the HAM1 NTPase family.</text>
</comment>
<dbReference type="Gene3D" id="3.90.950.10">
    <property type="match status" value="1"/>
</dbReference>
<comment type="catalytic activity">
    <reaction evidence="9 10">
        <text>XTP + H2O = XMP + diphosphate + H(+)</text>
        <dbReference type="Rhea" id="RHEA:28610"/>
        <dbReference type="ChEBI" id="CHEBI:15377"/>
        <dbReference type="ChEBI" id="CHEBI:15378"/>
        <dbReference type="ChEBI" id="CHEBI:33019"/>
        <dbReference type="ChEBI" id="CHEBI:57464"/>
        <dbReference type="ChEBI" id="CHEBI:61314"/>
        <dbReference type="EC" id="3.6.1.66"/>
    </reaction>
</comment>
<dbReference type="GO" id="GO:0005829">
    <property type="term" value="C:cytosol"/>
    <property type="evidence" value="ECO:0007669"/>
    <property type="project" value="TreeGrafter"/>
</dbReference>
<comment type="caution">
    <text evidence="12">The sequence shown here is derived from an EMBL/GenBank/DDBJ whole genome shotgun (WGS) entry which is preliminary data.</text>
</comment>
<comment type="catalytic activity">
    <reaction evidence="8 10">
        <text>dITP + H2O = dIMP + diphosphate + H(+)</text>
        <dbReference type="Rhea" id="RHEA:28342"/>
        <dbReference type="ChEBI" id="CHEBI:15377"/>
        <dbReference type="ChEBI" id="CHEBI:15378"/>
        <dbReference type="ChEBI" id="CHEBI:33019"/>
        <dbReference type="ChEBI" id="CHEBI:61194"/>
        <dbReference type="ChEBI" id="CHEBI:61382"/>
        <dbReference type="EC" id="3.6.1.66"/>
    </reaction>
</comment>
<dbReference type="GO" id="GO:0036220">
    <property type="term" value="F:ITP diphosphatase activity"/>
    <property type="evidence" value="ECO:0007669"/>
    <property type="project" value="UniProtKB-UniRule"/>
</dbReference>
<evidence type="ECO:0000313" key="12">
    <source>
        <dbReference type="EMBL" id="PSJ18724.1"/>
    </source>
</evidence>
<evidence type="ECO:0000313" key="13">
    <source>
        <dbReference type="Proteomes" id="UP000241912"/>
    </source>
</evidence>
<evidence type="ECO:0000256" key="8">
    <source>
        <dbReference type="ARBA" id="ARBA00051875"/>
    </source>
</evidence>
<keyword evidence="5 10" id="KW-0378">Hydrolase</keyword>
<comment type="subunit">
    <text evidence="2 10">Homodimer.</text>
</comment>
<evidence type="ECO:0000256" key="1">
    <source>
        <dbReference type="ARBA" id="ARBA00008023"/>
    </source>
</evidence>
<dbReference type="PANTHER" id="PTHR11067">
    <property type="entry name" value="INOSINE TRIPHOSPHATE PYROPHOSPHATASE/HAM1 PROTEIN"/>
    <property type="match status" value="1"/>
</dbReference>
<dbReference type="GO" id="GO:0035870">
    <property type="term" value="F:dITP diphosphatase activity"/>
    <property type="evidence" value="ECO:0007669"/>
    <property type="project" value="UniProtKB-UniRule"/>
</dbReference>
<keyword evidence="3 10" id="KW-0479">Metal-binding</keyword>
<gene>
    <name evidence="12" type="primary">rdgB</name>
    <name evidence="12" type="ORF">C7H79_01510</name>
</gene>
<dbReference type="InterPro" id="IPR029001">
    <property type="entry name" value="ITPase-like_fam"/>
</dbReference>
<dbReference type="InterPro" id="IPR002637">
    <property type="entry name" value="RdgB/HAM1"/>
</dbReference>
<comment type="catalytic activity">
    <reaction evidence="10">
        <text>ITP + H2O = IMP + diphosphate + H(+)</text>
        <dbReference type="Rhea" id="RHEA:29399"/>
        <dbReference type="ChEBI" id="CHEBI:15377"/>
        <dbReference type="ChEBI" id="CHEBI:15378"/>
        <dbReference type="ChEBI" id="CHEBI:33019"/>
        <dbReference type="ChEBI" id="CHEBI:58053"/>
        <dbReference type="ChEBI" id="CHEBI:61402"/>
        <dbReference type="EC" id="3.6.1.66"/>
    </reaction>
</comment>
<feature type="binding site" evidence="10">
    <location>
        <position position="178"/>
    </location>
    <ligand>
        <name>substrate</name>
    </ligand>
</feature>
<feature type="binding site" evidence="10">
    <location>
        <position position="43"/>
    </location>
    <ligand>
        <name>Mg(2+)</name>
        <dbReference type="ChEBI" id="CHEBI:18420"/>
    </ligand>
</feature>
<sequence>MDTLKQLVIASNNQGKLREIGALLEPLAITVVPQADFDVGKVDEPYGTFVENALAKARHASRCSGLPALADDSGICVSALNGAPGVSSARYAGEPKSDEGNNRKLIEALKNQSDRRAYYYCVIVLLRHAADPQPIIVDGSWHGEIIDQPSGEGGFGYDPYFLVPEFGKTAAELTAKQKNKISHRGQALAKLVEILRAGEF</sequence>
<evidence type="ECO:0000256" key="3">
    <source>
        <dbReference type="ARBA" id="ARBA00022723"/>
    </source>
</evidence>
<keyword evidence="4 10" id="KW-0547">Nucleotide-binding</keyword>
<dbReference type="CDD" id="cd00515">
    <property type="entry name" value="HAM1"/>
    <property type="match status" value="1"/>
</dbReference>
<feature type="binding site" evidence="10">
    <location>
        <position position="73"/>
    </location>
    <ligand>
        <name>substrate</name>
    </ligand>
</feature>
<evidence type="ECO:0000256" key="9">
    <source>
        <dbReference type="ARBA" id="ARBA00052017"/>
    </source>
</evidence>
<keyword evidence="13" id="KW-1185">Reference proteome</keyword>
<dbReference type="GO" id="GO:0009146">
    <property type="term" value="P:purine nucleoside triphosphate catabolic process"/>
    <property type="evidence" value="ECO:0007669"/>
    <property type="project" value="UniProtKB-UniRule"/>
</dbReference>
<dbReference type="RefSeq" id="WP_106705530.1">
    <property type="nucleotide sequence ID" value="NZ_PXXU01000003.1"/>
</dbReference>
<dbReference type="NCBIfam" id="TIGR00042">
    <property type="entry name" value="RdgB/HAM1 family non-canonical purine NTP pyrophosphatase"/>
    <property type="match status" value="1"/>
</dbReference>
<dbReference type="Proteomes" id="UP000241912">
    <property type="component" value="Unassembled WGS sequence"/>
</dbReference>
<dbReference type="EMBL" id="PXXU01000003">
    <property type="protein sequence ID" value="PSJ18724.1"/>
    <property type="molecule type" value="Genomic_DNA"/>
</dbReference>
<keyword evidence="6 10" id="KW-0460">Magnesium</keyword>
<evidence type="ECO:0000256" key="5">
    <source>
        <dbReference type="ARBA" id="ARBA00022801"/>
    </source>
</evidence>
<dbReference type="SUPFAM" id="SSF52972">
    <property type="entry name" value="ITPase-like"/>
    <property type="match status" value="1"/>
</dbReference>
<evidence type="ECO:0000256" key="11">
    <source>
        <dbReference type="RuleBase" id="RU003781"/>
    </source>
</evidence>
<dbReference type="HAMAP" id="MF_01405">
    <property type="entry name" value="Non_canon_purine_NTPase"/>
    <property type="match status" value="1"/>
</dbReference>
<keyword evidence="7 10" id="KW-0546">Nucleotide metabolism</keyword>
<dbReference type="PANTHER" id="PTHR11067:SF9">
    <property type="entry name" value="INOSINE TRIPHOSPHATE PYROPHOSPHATASE"/>
    <property type="match status" value="1"/>
</dbReference>
<dbReference type="EC" id="3.6.1.66" evidence="10"/>
<feature type="binding site" evidence="10">
    <location>
        <position position="72"/>
    </location>
    <ligand>
        <name>Mg(2+)</name>
        <dbReference type="ChEBI" id="CHEBI:18420"/>
    </ligand>
</feature>
<dbReference type="GO" id="GO:0000166">
    <property type="term" value="F:nucleotide binding"/>
    <property type="evidence" value="ECO:0007669"/>
    <property type="project" value="UniProtKB-KW"/>
</dbReference>
<dbReference type="Pfam" id="PF01725">
    <property type="entry name" value="Ham1p_like"/>
    <property type="match status" value="1"/>
</dbReference>
<feature type="active site" description="Proton acceptor" evidence="10">
    <location>
        <position position="72"/>
    </location>
</feature>
<dbReference type="GO" id="GO:0046872">
    <property type="term" value="F:metal ion binding"/>
    <property type="evidence" value="ECO:0007669"/>
    <property type="project" value="UniProtKB-KW"/>
</dbReference>
<evidence type="ECO:0000256" key="7">
    <source>
        <dbReference type="ARBA" id="ARBA00023080"/>
    </source>
</evidence>
<evidence type="ECO:0000256" key="6">
    <source>
        <dbReference type="ARBA" id="ARBA00022842"/>
    </source>
</evidence>
<accession>A0A2P7NZ51</accession>
<feature type="binding site" evidence="10">
    <location>
        <begin position="155"/>
        <end position="158"/>
    </location>
    <ligand>
        <name>substrate</name>
    </ligand>
</feature>
<feature type="binding site" evidence="10">
    <location>
        <begin position="11"/>
        <end position="16"/>
    </location>
    <ligand>
        <name>substrate</name>
    </ligand>
</feature>
<evidence type="ECO:0000256" key="4">
    <source>
        <dbReference type="ARBA" id="ARBA00022741"/>
    </source>
</evidence>
<dbReference type="GO" id="GO:0009117">
    <property type="term" value="P:nucleotide metabolic process"/>
    <property type="evidence" value="ECO:0007669"/>
    <property type="project" value="UniProtKB-KW"/>
</dbReference>
<dbReference type="GO" id="GO:0036222">
    <property type="term" value="F:XTP diphosphatase activity"/>
    <property type="evidence" value="ECO:0007669"/>
    <property type="project" value="UniProtKB-UniRule"/>
</dbReference>
<dbReference type="OrthoDB" id="9807456at2"/>